<dbReference type="Gene3D" id="3.30.565.10">
    <property type="entry name" value="Histidine kinase-like ATPase, C-terminal domain"/>
    <property type="match status" value="1"/>
</dbReference>
<dbReference type="GO" id="GO:0009584">
    <property type="term" value="P:detection of visible light"/>
    <property type="evidence" value="ECO:0007669"/>
    <property type="project" value="InterPro"/>
</dbReference>
<evidence type="ECO:0000313" key="8">
    <source>
        <dbReference type="Proteomes" id="UP000249254"/>
    </source>
</evidence>
<keyword evidence="7" id="KW-0418">Kinase</keyword>
<dbReference type="GO" id="GO:0006355">
    <property type="term" value="P:regulation of DNA-templated transcription"/>
    <property type="evidence" value="ECO:0007669"/>
    <property type="project" value="InterPro"/>
</dbReference>
<dbReference type="SMART" id="SM00065">
    <property type="entry name" value="GAF"/>
    <property type="match status" value="1"/>
</dbReference>
<dbReference type="Gene3D" id="3.30.450.20">
    <property type="entry name" value="PAS domain"/>
    <property type="match status" value="2"/>
</dbReference>
<comment type="similarity">
    <text evidence="1">In the N-terminal section; belongs to the phytochrome family.</text>
</comment>
<feature type="domain" description="Phytochrome chromophore attachment site" evidence="6">
    <location>
        <begin position="148"/>
        <end position="309"/>
    </location>
</feature>
<dbReference type="GO" id="GO:0009881">
    <property type="term" value="F:photoreceptor activity"/>
    <property type="evidence" value="ECO:0007669"/>
    <property type="project" value="UniProtKB-KW"/>
</dbReference>
<organism evidence="7 8">
    <name type="scientific">Phenylobacterium soli</name>
    <dbReference type="NCBI Taxonomy" id="2170551"/>
    <lineage>
        <taxon>Bacteria</taxon>
        <taxon>Pseudomonadati</taxon>
        <taxon>Pseudomonadota</taxon>
        <taxon>Alphaproteobacteria</taxon>
        <taxon>Caulobacterales</taxon>
        <taxon>Caulobacteraceae</taxon>
        <taxon>Phenylobacterium</taxon>
    </lineage>
</organism>
<dbReference type="PROSITE" id="PS50046">
    <property type="entry name" value="PHYTOCHROME_2"/>
    <property type="match status" value="1"/>
</dbReference>
<dbReference type="Pfam" id="PF07568">
    <property type="entry name" value="HisKA_2"/>
    <property type="match status" value="1"/>
</dbReference>
<dbReference type="Proteomes" id="UP000249254">
    <property type="component" value="Unassembled WGS sequence"/>
</dbReference>
<proteinExistence type="inferred from homology"/>
<keyword evidence="5" id="KW-0675">Receptor</keyword>
<evidence type="ECO:0000256" key="5">
    <source>
        <dbReference type="ARBA" id="ARBA00023170"/>
    </source>
</evidence>
<evidence type="ECO:0000256" key="4">
    <source>
        <dbReference type="ARBA" id="ARBA00022991"/>
    </source>
</evidence>
<dbReference type="PANTHER" id="PTHR43065:SF23">
    <property type="entry name" value="SENSOR HISTIDINE KINASE PDTAS"/>
    <property type="match status" value="1"/>
</dbReference>
<dbReference type="InterPro" id="IPR016132">
    <property type="entry name" value="Phyto_chromo_attachment"/>
</dbReference>
<name>A0A328AJC9_9CAUL</name>
<keyword evidence="3" id="KW-0716">Sensory transduction</keyword>
<dbReference type="InterPro" id="IPR011495">
    <property type="entry name" value="Sig_transdc_His_kin_sub2_dim/P"/>
</dbReference>
<comment type="caution">
    <text evidence="7">The sequence shown here is derived from an EMBL/GenBank/DDBJ whole genome shotgun (WGS) entry which is preliminary data.</text>
</comment>
<evidence type="ECO:0000313" key="7">
    <source>
        <dbReference type="EMBL" id="RAK54617.1"/>
    </source>
</evidence>
<evidence type="ECO:0000256" key="1">
    <source>
        <dbReference type="ARBA" id="ARBA00006402"/>
    </source>
</evidence>
<keyword evidence="2" id="KW-0600">Photoreceptor protein</keyword>
<dbReference type="Pfam" id="PF01590">
    <property type="entry name" value="GAF"/>
    <property type="match status" value="1"/>
</dbReference>
<gene>
    <name evidence="7" type="ORF">DJ017_08825</name>
</gene>
<dbReference type="SUPFAM" id="SSF55785">
    <property type="entry name" value="PYP-like sensor domain (PAS domain)"/>
    <property type="match status" value="1"/>
</dbReference>
<dbReference type="Gene3D" id="3.30.450.40">
    <property type="match status" value="1"/>
</dbReference>
<dbReference type="Pfam" id="PF13581">
    <property type="entry name" value="HATPase_c_2"/>
    <property type="match status" value="1"/>
</dbReference>
<dbReference type="PANTHER" id="PTHR43065">
    <property type="entry name" value="SENSOR HISTIDINE KINASE"/>
    <property type="match status" value="1"/>
</dbReference>
<sequence>MSDLLALVPPAFDLDDCAREPIHIPGAIQPHGVMLVIDPSSQEIRCLAGDVARLLGAEARIGASLGEVLGDDFAARVAQVTHSSAVAGYAGRLEREGRALDVSAHVSPNVSGEVLVVEIEPALSPAMPAAVLLAQLEAAGAAFERASNLKALCERAAIEFRRLTGFDRVMIYRFLDDEAGAVLAESVAEGMSSFLNHHFPGSDIPAQARALYVRNLVRVIPDVAYEPAPLRPAWDGSDPLDMSDSVLRSVAPVHMQYLRNMGVGASASISIVKDGMLWGLVACHHQSPKLMPYDVRAASRALAGALARQVRAKEEAEAYRERLRLRGMEDEVASRFARLGGLEANLETGVAELRRVMDADGVAVLRGAALYADGVRPPAHAIRDLAAWVLARGAEPPFATSELSQVLPHMAEHQAEASGLLATVVNPEEPFVVLWFRAEAVELVNWAGNPHKAVSLGPGEALTPRASFEAWRETVRGRSRRWTLAELDAAVRLRDLLLDQRAQRRLRDMNQQLTVTLSEKDGLLQQKEMLLKEVNHRIQNSLQLVSSFLGLQSRATGDPILHAAFEEARSRLSAVALVHRRLYRADQIETVDLGRYLEDLIGEMSHAMGEEWAGKISLATDPVLVPTDRAVTIGLVVTELVINANKYAYGGAPGPIEVSLEAAGAKLRVIVADRGRGKQRSETGGGFGSRMMSAMVKQLSGEILQADNRPGLRAILTAPVEAALQPAE</sequence>
<evidence type="ECO:0000259" key="6">
    <source>
        <dbReference type="PROSITE" id="PS50046"/>
    </source>
</evidence>
<dbReference type="PRINTS" id="PR01033">
    <property type="entry name" value="PHYTOCHROME"/>
</dbReference>
<dbReference type="InterPro" id="IPR035965">
    <property type="entry name" value="PAS-like_dom_sf"/>
</dbReference>
<dbReference type="InterPro" id="IPR043150">
    <property type="entry name" value="Phytochrome_PHY_sf"/>
</dbReference>
<dbReference type="InterPro" id="IPR013515">
    <property type="entry name" value="Phytochrome_cen-reg"/>
</dbReference>
<dbReference type="InterPro" id="IPR036890">
    <property type="entry name" value="HATPase_C_sf"/>
</dbReference>
<dbReference type="SUPFAM" id="SSF55874">
    <property type="entry name" value="ATPase domain of HSP90 chaperone/DNA topoisomerase II/histidine kinase"/>
    <property type="match status" value="1"/>
</dbReference>
<dbReference type="EMBL" id="QFYQ01000001">
    <property type="protein sequence ID" value="RAK54617.1"/>
    <property type="molecule type" value="Genomic_DNA"/>
</dbReference>
<dbReference type="SUPFAM" id="SSF55781">
    <property type="entry name" value="GAF domain-like"/>
    <property type="match status" value="2"/>
</dbReference>
<dbReference type="InterPro" id="IPR013654">
    <property type="entry name" value="PAS_2"/>
</dbReference>
<dbReference type="InterPro" id="IPR001294">
    <property type="entry name" value="Phytochrome"/>
</dbReference>
<accession>A0A328AJC9</accession>
<reference evidence="8" key="1">
    <citation type="submission" date="2018-05" db="EMBL/GenBank/DDBJ databases">
        <authorList>
            <person name="Li X."/>
        </authorList>
    </citation>
    <scope>NUCLEOTIDE SEQUENCE [LARGE SCALE GENOMIC DNA]</scope>
    <source>
        <strain evidence="8">LX32</strain>
    </source>
</reference>
<dbReference type="Pfam" id="PF08446">
    <property type="entry name" value="PAS_2"/>
    <property type="match status" value="1"/>
</dbReference>
<dbReference type="GO" id="GO:0016301">
    <property type="term" value="F:kinase activity"/>
    <property type="evidence" value="ECO:0007669"/>
    <property type="project" value="UniProtKB-KW"/>
</dbReference>
<protein>
    <submittedName>
        <fullName evidence="7">Histidine kinase</fullName>
    </submittedName>
</protein>
<dbReference type="RefSeq" id="WP_111528368.1">
    <property type="nucleotide sequence ID" value="NZ_JBHRSG010000004.1"/>
</dbReference>
<dbReference type="Pfam" id="PF00360">
    <property type="entry name" value="PHY"/>
    <property type="match status" value="1"/>
</dbReference>
<dbReference type="Gene3D" id="3.30.450.270">
    <property type="match status" value="1"/>
</dbReference>
<dbReference type="InterPro" id="IPR003018">
    <property type="entry name" value="GAF"/>
</dbReference>
<dbReference type="InterPro" id="IPR029016">
    <property type="entry name" value="GAF-like_dom_sf"/>
</dbReference>
<keyword evidence="4" id="KW-0157">Chromophore</keyword>
<keyword evidence="8" id="KW-1185">Reference proteome</keyword>
<evidence type="ECO:0000256" key="2">
    <source>
        <dbReference type="ARBA" id="ARBA00022543"/>
    </source>
</evidence>
<dbReference type="InterPro" id="IPR003594">
    <property type="entry name" value="HATPase_dom"/>
</dbReference>
<dbReference type="OrthoDB" id="9760752at2"/>
<dbReference type="AlphaFoldDB" id="A0A328AJC9"/>
<evidence type="ECO:0000256" key="3">
    <source>
        <dbReference type="ARBA" id="ARBA00022606"/>
    </source>
</evidence>
<keyword evidence="7" id="KW-0808">Transferase</keyword>